<accession>A0ABR3VSV0</accession>
<dbReference type="Proteomes" id="UP001586593">
    <property type="component" value="Unassembled WGS sequence"/>
</dbReference>
<feature type="region of interest" description="Disordered" evidence="1">
    <location>
        <begin position="119"/>
        <end position="218"/>
    </location>
</feature>
<sequence>MAEGVGDPGRHRDAARLPRSLARRLLGLAGSSSPAARHRCRASHTHVRRCRLPVPLGARRHHHARAAGQLAPPRGGAHAGRCLLPVLCLASQRGPASPLREDAGSGVLAGGRPAAVAVRAARQRAGDRSRLHRPRPGHPIQHRDAVRRPLRRGLAAPGRAGAGQGRLPDQQHRRRAANPRTCWLPGRDSSPDPNTLTSNTPPASHGPHAAESRQGPTW</sequence>
<keyword evidence="3" id="KW-1185">Reference proteome</keyword>
<reference evidence="2 3" key="1">
    <citation type="journal article" date="2024" name="Commun. Biol.">
        <title>Comparative genomic analysis of thermophilic fungi reveals convergent evolutionary adaptations and gene losses.</title>
        <authorList>
            <person name="Steindorff A.S."/>
            <person name="Aguilar-Pontes M.V."/>
            <person name="Robinson A.J."/>
            <person name="Andreopoulos B."/>
            <person name="LaButti K."/>
            <person name="Kuo A."/>
            <person name="Mondo S."/>
            <person name="Riley R."/>
            <person name="Otillar R."/>
            <person name="Haridas S."/>
            <person name="Lipzen A."/>
            <person name="Grimwood J."/>
            <person name="Schmutz J."/>
            <person name="Clum A."/>
            <person name="Reid I.D."/>
            <person name="Moisan M.C."/>
            <person name="Butler G."/>
            <person name="Nguyen T.T.M."/>
            <person name="Dewar K."/>
            <person name="Conant G."/>
            <person name="Drula E."/>
            <person name="Henrissat B."/>
            <person name="Hansel C."/>
            <person name="Singer S."/>
            <person name="Hutchinson M.I."/>
            <person name="de Vries R.P."/>
            <person name="Natvig D.O."/>
            <person name="Powell A.J."/>
            <person name="Tsang A."/>
            <person name="Grigoriev I.V."/>
        </authorList>
    </citation>
    <scope>NUCLEOTIDE SEQUENCE [LARGE SCALE GENOMIC DNA]</scope>
    <source>
        <strain evidence="2 3">ATCC 24622</strain>
    </source>
</reference>
<evidence type="ECO:0000256" key="1">
    <source>
        <dbReference type="SAM" id="MobiDB-lite"/>
    </source>
</evidence>
<evidence type="ECO:0000313" key="3">
    <source>
        <dbReference type="Proteomes" id="UP001586593"/>
    </source>
</evidence>
<gene>
    <name evidence="2" type="ORF">VTK73DRAFT_1879</name>
</gene>
<name>A0ABR3VSV0_9PEZI</name>
<proteinExistence type="predicted"/>
<comment type="caution">
    <text evidence="2">The sequence shown here is derived from an EMBL/GenBank/DDBJ whole genome shotgun (WGS) entry which is preliminary data.</text>
</comment>
<protein>
    <submittedName>
        <fullName evidence="2">Uncharacterized protein</fullName>
    </submittedName>
</protein>
<evidence type="ECO:0000313" key="2">
    <source>
        <dbReference type="EMBL" id="KAL1844741.1"/>
    </source>
</evidence>
<organism evidence="2 3">
    <name type="scientific">Phialemonium thermophilum</name>
    <dbReference type="NCBI Taxonomy" id="223376"/>
    <lineage>
        <taxon>Eukaryota</taxon>
        <taxon>Fungi</taxon>
        <taxon>Dikarya</taxon>
        <taxon>Ascomycota</taxon>
        <taxon>Pezizomycotina</taxon>
        <taxon>Sordariomycetes</taxon>
        <taxon>Sordariomycetidae</taxon>
        <taxon>Cephalothecales</taxon>
        <taxon>Cephalothecaceae</taxon>
        <taxon>Phialemonium</taxon>
    </lineage>
</organism>
<dbReference type="EMBL" id="JAZHXJ010001496">
    <property type="protein sequence ID" value="KAL1844741.1"/>
    <property type="molecule type" value="Genomic_DNA"/>
</dbReference>
<feature type="compositionally biased region" description="Polar residues" evidence="1">
    <location>
        <begin position="191"/>
        <end position="202"/>
    </location>
</feature>